<evidence type="ECO:0000313" key="2">
    <source>
        <dbReference type="Proteomes" id="UP001412067"/>
    </source>
</evidence>
<sequence length="109" mass="12039">MASRFFLLHVHPQSYAPPLFFFPREVSYGKGTLGPLFKLGHQSDASSFFPSSSPLYVAPPQTPAPAMRGTESVVMGLLLREDCVPGKRHKRLCGRCHHQPVDALRPGSH</sequence>
<accession>A0ABR2MED3</accession>
<keyword evidence="2" id="KW-1185">Reference proteome</keyword>
<dbReference type="EMBL" id="JBBWWR010000008">
    <property type="protein sequence ID" value="KAK8962343.1"/>
    <property type="molecule type" value="Genomic_DNA"/>
</dbReference>
<name>A0ABR2MED3_9ASPA</name>
<proteinExistence type="predicted"/>
<dbReference type="Proteomes" id="UP001412067">
    <property type="component" value="Unassembled WGS sequence"/>
</dbReference>
<organism evidence="1 2">
    <name type="scientific">Platanthera guangdongensis</name>
    <dbReference type="NCBI Taxonomy" id="2320717"/>
    <lineage>
        <taxon>Eukaryota</taxon>
        <taxon>Viridiplantae</taxon>
        <taxon>Streptophyta</taxon>
        <taxon>Embryophyta</taxon>
        <taxon>Tracheophyta</taxon>
        <taxon>Spermatophyta</taxon>
        <taxon>Magnoliopsida</taxon>
        <taxon>Liliopsida</taxon>
        <taxon>Asparagales</taxon>
        <taxon>Orchidaceae</taxon>
        <taxon>Orchidoideae</taxon>
        <taxon>Orchideae</taxon>
        <taxon>Orchidinae</taxon>
        <taxon>Platanthera</taxon>
    </lineage>
</organism>
<comment type="caution">
    <text evidence="1">The sequence shown here is derived from an EMBL/GenBank/DDBJ whole genome shotgun (WGS) entry which is preliminary data.</text>
</comment>
<gene>
    <name evidence="1" type="ORF">KSP40_PGU006712</name>
</gene>
<protein>
    <submittedName>
        <fullName evidence="1">Uncharacterized protein</fullName>
    </submittedName>
</protein>
<evidence type="ECO:0000313" key="1">
    <source>
        <dbReference type="EMBL" id="KAK8962343.1"/>
    </source>
</evidence>
<reference evidence="1 2" key="1">
    <citation type="journal article" date="2022" name="Nat. Plants">
        <title>Genomes of leafy and leafless Platanthera orchids illuminate the evolution of mycoheterotrophy.</title>
        <authorList>
            <person name="Li M.H."/>
            <person name="Liu K.W."/>
            <person name="Li Z."/>
            <person name="Lu H.C."/>
            <person name="Ye Q.L."/>
            <person name="Zhang D."/>
            <person name="Wang J.Y."/>
            <person name="Li Y.F."/>
            <person name="Zhong Z.M."/>
            <person name="Liu X."/>
            <person name="Yu X."/>
            <person name="Liu D.K."/>
            <person name="Tu X.D."/>
            <person name="Liu B."/>
            <person name="Hao Y."/>
            <person name="Liao X.Y."/>
            <person name="Jiang Y.T."/>
            <person name="Sun W.H."/>
            <person name="Chen J."/>
            <person name="Chen Y.Q."/>
            <person name="Ai Y."/>
            <person name="Zhai J.W."/>
            <person name="Wu S.S."/>
            <person name="Zhou Z."/>
            <person name="Hsiao Y.Y."/>
            <person name="Wu W.L."/>
            <person name="Chen Y.Y."/>
            <person name="Lin Y.F."/>
            <person name="Hsu J.L."/>
            <person name="Li C.Y."/>
            <person name="Wang Z.W."/>
            <person name="Zhao X."/>
            <person name="Zhong W.Y."/>
            <person name="Ma X.K."/>
            <person name="Ma L."/>
            <person name="Huang J."/>
            <person name="Chen G.Z."/>
            <person name="Huang M.Z."/>
            <person name="Huang L."/>
            <person name="Peng D.H."/>
            <person name="Luo Y.B."/>
            <person name="Zou S.Q."/>
            <person name="Chen S.P."/>
            <person name="Lan S."/>
            <person name="Tsai W.C."/>
            <person name="Van de Peer Y."/>
            <person name="Liu Z.J."/>
        </authorList>
    </citation>
    <scope>NUCLEOTIDE SEQUENCE [LARGE SCALE GENOMIC DNA]</scope>
    <source>
        <strain evidence="1">Lor288</strain>
    </source>
</reference>